<dbReference type="RefSeq" id="WP_091376463.1">
    <property type="nucleotide sequence ID" value="NZ_LT629740.1"/>
</dbReference>
<evidence type="ECO:0000256" key="2">
    <source>
        <dbReference type="SAM" id="Phobius"/>
    </source>
</evidence>
<dbReference type="OrthoDB" id="15218at2"/>
<dbReference type="AlphaFoldDB" id="A0A1H2AWL2"/>
<sequence>MITSILINALGQAIFESFGQALLIYIGLQLFFQLFPGIGSNYRYDINYLGLTIITCWFLANLVKIYVHDASLPHYSMLLYNSGLVHDTKNLPTLLQQAESFIIKYAQYITGLYMIGLMLHSFKLLGGLVNIHQIRKQKNLSADSEWSAKTDTLVKNLGIVKKVSLYFSEHIQIPLTIGHFKPIVIFPLALINNLDTDQVEAILLHELAHIKRHDYLLNILQCIMDTILCFNPFAWLISKNIRAEREYCCDDMVVDAEYNNFTYSKALFIIAQQNKQNYALAMASANTNKYPLLNRIKRLNTMKTNDSLPKFHLLVVVAVAAIGALLAWGIPQYSVAKTTSHKMTKTAVYHLSPPAAPAPPAVAIEVQPVAPAPPPSPKKIMVFHIDTVADVHINDTAKRIKKFSIIMDDDKGNRKEYHSVNEMPESVKTEFLKENEGFGDMDSAKIASIKKLTNSPEWRKQMLDMKIQMDKQFNNPQWKKQVIAMQVEARKMAIKANSPEFKKQVAKMQAEADKIKIQFDSPEFKKQMEDIQVQIKDQANNPEFKKQMEDMQIKIKAQFDSPEWKKQVKDMQKQAIIISKQVNSKAWKVQVDDMKKQSEEMAKKFNDPEFKKEMEDMQKKIKDDIDRDMKKADEDSTKSGN</sequence>
<feature type="transmembrane region" description="Helical" evidence="2">
    <location>
        <begin position="311"/>
        <end position="330"/>
    </location>
</feature>
<evidence type="ECO:0000256" key="1">
    <source>
        <dbReference type="SAM" id="MobiDB-lite"/>
    </source>
</evidence>
<keyword evidence="2" id="KW-0472">Membrane</keyword>
<gene>
    <name evidence="4" type="ORF">SAMN05216490_3768</name>
</gene>
<feature type="transmembrane region" description="Helical" evidence="2">
    <location>
        <begin position="48"/>
        <end position="67"/>
    </location>
</feature>
<proteinExistence type="predicted"/>
<dbReference type="InterPro" id="IPR052173">
    <property type="entry name" value="Beta-lactam_resp_regulator"/>
</dbReference>
<dbReference type="CDD" id="cd07341">
    <property type="entry name" value="M56_BlaR1_MecR1_like"/>
    <property type="match status" value="1"/>
</dbReference>
<dbReference type="Proteomes" id="UP000199679">
    <property type="component" value="Chromosome I"/>
</dbReference>
<name>A0A1H2AWL2_MUCMA</name>
<feature type="region of interest" description="Disordered" evidence="1">
    <location>
        <begin position="596"/>
        <end position="641"/>
    </location>
</feature>
<feature type="domain" description="Peptidase M56" evidence="3">
    <location>
        <begin position="87"/>
        <end position="297"/>
    </location>
</feature>
<dbReference type="InterPro" id="IPR008756">
    <property type="entry name" value="Peptidase_M56"/>
</dbReference>
<organism evidence="4 5">
    <name type="scientific">Mucilaginibacter mallensis</name>
    <dbReference type="NCBI Taxonomy" id="652787"/>
    <lineage>
        <taxon>Bacteria</taxon>
        <taxon>Pseudomonadati</taxon>
        <taxon>Bacteroidota</taxon>
        <taxon>Sphingobacteriia</taxon>
        <taxon>Sphingobacteriales</taxon>
        <taxon>Sphingobacteriaceae</taxon>
        <taxon>Mucilaginibacter</taxon>
    </lineage>
</organism>
<evidence type="ECO:0000259" key="3">
    <source>
        <dbReference type="Pfam" id="PF05569"/>
    </source>
</evidence>
<reference evidence="4 5" key="1">
    <citation type="submission" date="2016-10" db="EMBL/GenBank/DDBJ databases">
        <authorList>
            <person name="de Groot N.N."/>
        </authorList>
    </citation>
    <scope>NUCLEOTIDE SEQUENCE [LARGE SCALE GENOMIC DNA]</scope>
    <source>
        <strain evidence="4 5">MP1X4</strain>
    </source>
</reference>
<dbReference type="Pfam" id="PF05569">
    <property type="entry name" value="Peptidase_M56"/>
    <property type="match status" value="1"/>
</dbReference>
<feature type="transmembrane region" description="Helical" evidence="2">
    <location>
        <begin position="105"/>
        <end position="129"/>
    </location>
</feature>
<dbReference type="PANTHER" id="PTHR34978:SF3">
    <property type="entry name" value="SLR0241 PROTEIN"/>
    <property type="match status" value="1"/>
</dbReference>
<accession>A0A1H2AWL2</accession>
<feature type="transmembrane region" description="Helical" evidence="2">
    <location>
        <begin position="18"/>
        <end position="36"/>
    </location>
</feature>
<dbReference type="EMBL" id="LT629740">
    <property type="protein sequence ID" value="SDT50311.1"/>
    <property type="molecule type" value="Genomic_DNA"/>
</dbReference>
<evidence type="ECO:0000313" key="4">
    <source>
        <dbReference type="EMBL" id="SDT50311.1"/>
    </source>
</evidence>
<protein>
    <submittedName>
        <fullName evidence="4">Signal transducer regulating beta-lactamase production, contains metallopeptidase domain</fullName>
    </submittedName>
</protein>
<dbReference type="Gene3D" id="3.30.2010.10">
    <property type="entry name" value="Metalloproteases ('zincins'), catalytic domain"/>
    <property type="match status" value="1"/>
</dbReference>
<keyword evidence="2" id="KW-0812">Transmembrane</keyword>
<keyword evidence="2" id="KW-1133">Transmembrane helix</keyword>
<keyword evidence="5" id="KW-1185">Reference proteome</keyword>
<dbReference type="STRING" id="652787.SAMN05216490_3768"/>
<dbReference type="PANTHER" id="PTHR34978">
    <property type="entry name" value="POSSIBLE SENSOR-TRANSDUCER PROTEIN BLAR"/>
    <property type="match status" value="1"/>
</dbReference>
<evidence type="ECO:0000313" key="5">
    <source>
        <dbReference type="Proteomes" id="UP000199679"/>
    </source>
</evidence>